<sequence>MSILCIIISLRRGILFQLGKSTVFGLDIGFGSVKVVQLKKSGKDISIVGFAREPIAEKSLQKTKILEKNKIQEALKKAVKSAKPHAITTKAVCAALPEHLVFTKVIELPKIKENALAKTIPYEAGEFMPISLEETYLDWQILGDNPDKSKIEVLVVAAPKTLVDDYIDLVKQADLQLFALETKPISAVRAIAKNEKEGLAILDIGAEASGIAIVDQGIIRLTGTVTVGANMVDKALQTNLNLKPEDASKIKYESGLSFKTETKTKEIIQQALAPITDELAHTIKYYQSRIKAEGKIAKIKLCGGGAAIQGIADYFSRQTGIHTEIGNPLVHLSKSSEKILSKTDALPYTTAIGLALRELG</sequence>
<dbReference type="PANTHER" id="PTHR32432">
    <property type="entry name" value="CELL DIVISION PROTEIN FTSA-RELATED"/>
    <property type="match status" value="1"/>
</dbReference>
<gene>
    <name evidence="1" type="ORF">COX39_03440</name>
</gene>
<dbReference type="AlphaFoldDB" id="A0A2G9YQ88"/>
<dbReference type="InterPro" id="IPR050696">
    <property type="entry name" value="FtsA/MreB"/>
</dbReference>
<dbReference type="Proteomes" id="UP000231567">
    <property type="component" value="Unassembled WGS sequence"/>
</dbReference>
<proteinExistence type="predicted"/>
<dbReference type="PIRSF" id="PIRSF019169">
    <property type="entry name" value="PilM"/>
    <property type="match status" value="1"/>
</dbReference>
<dbReference type="NCBIfam" id="TIGR01175">
    <property type="entry name" value="pilM"/>
    <property type="match status" value="1"/>
</dbReference>
<evidence type="ECO:0000313" key="1">
    <source>
        <dbReference type="EMBL" id="PIP21385.1"/>
    </source>
</evidence>
<reference evidence="1 2" key="1">
    <citation type="submission" date="2017-09" db="EMBL/GenBank/DDBJ databases">
        <title>Depth-based differentiation of microbial function through sediment-hosted aquifers and enrichment of novel symbionts in the deep terrestrial subsurface.</title>
        <authorList>
            <person name="Probst A.J."/>
            <person name="Ladd B."/>
            <person name="Jarett J.K."/>
            <person name="Geller-Mcgrath D.E."/>
            <person name="Sieber C.M."/>
            <person name="Emerson J.B."/>
            <person name="Anantharaman K."/>
            <person name="Thomas B.C."/>
            <person name="Malmstrom R."/>
            <person name="Stieglmeier M."/>
            <person name="Klingl A."/>
            <person name="Woyke T."/>
            <person name="Ryan C.M."/>
            <person name="Banfield J.F."/>
        </authorList>
    </citation>
    <scope>NUCLEOTIDE SEQUENCE [LARGE SCALE GENOMIC DNA]</scope>
    <source>
        <strain evidence="1">CG23_combo_of_CG06-09_8_20_14_all_40_13</strain>
    </source>
</reference>
<dbReference type="InterPro" id="IPR043129">
    <property type="entry name" value="ATPase_NBD"/>
</dbReference>
<evidence type="ECO:0000313" key="2">
    <source>
        <dbReference type="Proteomes" id="UP000231567"/>
    </source>
</evidence>
<comment type="caution">
    <text evidence="1">The sequence shown here is derived from an EMBL/GenBank/DDBJ whole genome shotgun (WGS) entry which is preliminary data.</text>
</comment>
<organism evidence="1 2">
    <name type="scientific">Candidatus Nealsonbacteria bacterium CG23_combo_of_CG06-09_8_20_14_all_40_13</name>
    <dbReference type="NCBI Taxonomy" id="1974724"/>
    <lineage>
        <taxon>Bacteria</taxon>
        <taxon>Candidatus Nealsoniibacteriota</taxon>
    </lineage>
</organism>
<evidence type="ECO:0008006" key="3">
    <source>
        <dbReference type="Google" id="ProtNLM"/>
    </source>
</evidence>
<dbReference type="EMBL" id="PCRM01000044">
    <property type="protein sequence ID" value="PIP21385.1"/>
    <property type="molecule type" value="Genomic_DNA"/>
</dbReference>
<dbReference type="SUPFAM" id="SSF53067">
    <property type="entry name" value="Actin-like ATPase domain"/>
    <property type="match status" value="2"/>
</dbReference>
<dbReference type="InterPro" id="IPR005883">
    <property type="entry name" value="PilM"/>
</dbReference>
<dbReference type="Gene3D" id="3.30.420.40">
    <property type="match status" value="2"/>
</dbReference>
<dbReference type="Pfam" id="PF11104">
    <property type="entry name" value="PilM_2"/>
    <property type="match status" value="1"/>
</dbReference>
<protein>
    <recommendedName>
        <fullName evidence="3">SHS2 domain-containing protein</fullName>
    </recommendedName>
</protein>
<dbReference type="Gene3D" id="3.30.1490.300">
    <property type="match status" value="1"/>
</dbReference>
<accession>A0A2G9YQ88</accession>
<name>A0A2G9YQ88_9BACT</name>
<dbReference type="PANTHER" id="PTHR32432:SF3">
    <property type="entry name" value="ETHANOLAMINE UTILIZATION PROTEIN EUTJ"/>
    <property type="match status" value="1"/>
</dbReference>
<dbReference type="CDD" id="cd24049">
    <property type="entry name" value="ASKHA_NBD_PilM"/>
    <property type="match status" value="1"/>
</dbReference>